<feature type="region of interest" description="Disordered" evidence="3">
    <location>
        <begin position="150"/>
        <end position="312"/>
    </location>
</feature>
<reference evidence="5 6" key="1">
    <citation type="submission" date="2016-02" db="EMBL/GenBank/DDBJ databases">
        <title>Genome analysis of coral dinoflagellate symbionts highlights evolutionary adaptations to a symbiotic lifestyle.</title>
        <authorList>
            <person name="Aranda M."/>
            <person name="Li Y."/>
            <person name="Liew Y.J."/>
            <person name="Baumgarten S."/>
            <person name="Simakov O."/>
            <person name="Wilson M."/>
            <person name="Piel J."/>
            <person name="Ashoor H."/>
            <person name="Bougouffa S."/>
            <person name="Bajic V.B."/>
            <person name="Ryu T."/>
            <person name="Ravasi T."/>
            <person name="Bayer T."/>
            <person name="Micklem G."/>
            <person name="Kim H."/>
            <person name="Bhak J."/>
            <person name="Lajeunesse T.C."/>
            <person name="Voolstra C.R."/>
        </authorList>
    </citation>
    <scope>NUCLEOTIDE SEQUENCE [LARGE SCALE GENOMIC DNA]</scope>
    <source>
        <strain evidence="5 6">CCMP2467</strain>
    </source>
</reference>
<evidence type="ECO:0000256" key="3">
    <source>
        <dbReference type="SAM" id="MobiDB-lite"/>
    </source>
</evidence>
<gene>
    <name evidence="5" type="ORF">AK812_SmicGene29326</name>
</gene>
<feature type="compositionally biased region" description="Polar residues" evidence="3">
    <location>
        <begin position="284"/>
        <end position="302"/>
    </location>
</feature>
<keyword evidence="2" id="KW-0862">Zinc</keyword>
<feature type="region of interest" description="Disordered" evidence="3">
    <location>
        <begin position="41"/>
        <end position="66"/>
    </location>
</feature>
<evidence type="ECO:0000313" key="5">
    <source>
        <dbReference type="EMBL" id="OLP89238.1"/>
    </source>
</evidence>
<protein>
    <recommendedName>
        <fullName evidence="4">Phorbol-ester/DAG-type domain-containing protein</fullName>
    </recommendedName>
</protein>
<dbReference type="Proteomes" id="UP000186817">
    <property type="component" value="Unassembled WGS sequence"/>
</dbReference>
<feature type="compositionally biased region" description="Basic and acidic residues" evidence="3">
    <location>
        <begin position="222"/>
        <end position="231"/>
    </location>
</feature>
<dbReference type="SUPFAM" id="SSF57889">
    <property type="entry name" value="Cysteine-rich domain"/>
    <property type="match status" value="1"/>
</dbReference>
<dbReference type="PROSITE" id="PS50081">
    <property type="entry name" value="ZF_DAG_PE_2"/>
    <property type="match status" value="1"/>
</dbReference>
<keyword evidence="6" id="KW-1185">Reference proteome</keyword>
<dbReference type="Gene3D" id="3.30.60.20">
    <property type="match status" value="1"/>
</dbReference>
<feature type="compositionally biased region" description="Basic and acidic residues" evidence="3">
    <location>
        <begin position="41"/>
        <end position="63"/>
    </location>
</feature>
<evidence type="ECO:0000256" key="2">
    <source>
        <dbReference type="ARBA" id="ARBA00022833"/>
    </source>
</evidence>
<dbReference type="AlphaFoldDB" id="A0A1Q9D247"/>
<name>A0A1Q9D247_SYMMI</name>
<keyword evidence="1" id="KW-0479">Metal-binding</keyword>
<proteinExistence type="predicted"/>
<evidence type="ECO:0000259" key="4">
    <source>
        <dbReference type="PROSITE" id="PS50081"/>
    </source>
</evidence>
<dbReference type="EMBL" id="LSRX01000771">
    <property type="protein sequence ID" value="OLP89238.1"/>
    <property type="molecule type" value="Genomic_DNA"/>
</dbReference>
<accession>A0A1Q9D247</accession>
<feature type="region of interest" description="Disordered" evidence="3">
    <location>
        <begin position="109"/>
        <end position="128"/>
    </location>
</feature>
<dbReference type="GO" id="GO:0046872">
    <property type="term" value="F:metal ion binding"/>
    <property type="evidence" value="ECO:0007669"/>
    <property type="project" value="UniProtKB-KW"/>
</dbReference>
<evidence type="ECO:0000256" key="1">
    <source>
        <dbReference type="ARBA" id="ARBA00022723"/>
    </source>
</evidence>
<organism evidence="5 6">
    <name type="scientific">Symbiodinium microadriaticum</name>
    <name type="common">Dinoflagellate</name>
    <name type="synonym">Zooxanthella microadriatica</name>
    <dbReference type="NCBI Taxonomy" id="2951"/>
    <lineage>
        <taxon>Eukaryota</taxon>
        <taxon>Sar</taxon>
        <taxon>Alveolata</taxon>
        <taxon>Dinophyceae</taxon>
        <taxon>Suessiales</taxon>
        <taxon>Symbiodiniaceae</taxon>
        <taxon>Symbiodinium</taxon>
    </lineage>
</organism>
<feature type="compositionally biased region" description="Low complexity" evidence="3">
    <location>
        <begin position="232"/>
        <end position="244"/>
    </location>
</feature>
<dbReference type="InterPro" id="IPR002219">
    <property type="entry name" value="PKC_DAG/PE"/>
</dbReference>
<evidence type="ECO:0000313" key="6">
    <source>
        <dbReference type="Proteomes" id="UP000186817"/>
    </source>
</evidence>
<dbReference type="OrthoDB" id="63267at2759"/>
<feature type="domain" description="Phorbol-ester/DAG-type" evidence="4">
    <location>
        <begin position="764"/>
        <end position="813"/>
    </location>
</feature>
<sequence length="1086" mass="121524">MRDAVKPKACIACFPRHRLCICCCGPSDEYRESADVFASSDFKETTRSDAEKPGASPSEEHWLQRTSEGQWAEMTFLAVNVPLGHLADHRIDWVEKGPCKKYVDEEVARMSGQRPKGQDETHPDTGQGLGFEEAVLPVAGAEDPALKNLSELERELGTPRKTLKKREAIDHHGGGVVPPKGEDLVDPNKKKKNRKKARADTGHGRARSGPDSGRGQWFGQEVGHDPKDRSLSDSSGVSSSSPSSSEDKSKKKKKKRKEKRKVAKDRGPFGSGTKIDYGKVLEVSSGSSDNEQTGGTAASENTSHGRKGKRLEGNDEGVLAVPRPFNFLFVFQWRIFLVGLDPDTGVDFDLRDCHALDLDLRQYPLPHTELFIRHGGFADRATDQEWNETEVAGYDRVLFDAVDEGNIPFDRKGHLTTDGPGADIELVEGSSPRAQGDGNEGLPFLDEGNHAKWHLDNFEENRLSREGGTFSMVCNHGSCNVRNCWNNWQHRPGDFCFPAGYTNNPKHEAMALWRSTTMSRRTNTDQLNGRPKRSLALLEHPCHFFLWESQGASSLYGGAWHWSALSYCCHGGDRESWLTVDPNSSSRVAVVHKPEGEVHPQVPNRIPAFAIENRDEYSWSFCWAFMKGVPDMSLAWPIWCKAISMDGMFHCQLKEAARGGGWRFSNRRMVEVGHRPGTGNEYTYRVKAFMTSYGSVTYGCDHLRVIDILRERHLGVWLRAVQWYLACSALFWEWGSLDPPGSISGSVSAVTAQDGETADAESENHCFQVETLWRPEWCHQCDTFLAGLWDQGCRCTYCRKLVCHSCAEMQALCVERKMRIAANNEAKLRSRIHELEALLASRGGMGMAVSSRVRSRDASPHRETQESWTSLSSIKHLHGLQGKYLADAMQVPDVELQDYLYSKPLFSANLPMSLPEVQAILLRPSFLESVFRADVGAFDIIGSKWDKASHEPHTCIRGFKYKVPVPDDVPHAVRAVLTLPPHATCKAFSRLKANEREVVLTLQFISEGVPFSDNVRVQVTDAIVPAQVHGQGLVLRRWAVVMWMKEFPFTLRFLKNIVVSQVMDRSRKTAQILVDQLLLARVPTSG</sequence>
<feature type="compositionally biased region" description="Basic residues" evidence="3">
    <location>
        <begin position="250"/>
        <end position="263"/>
    </location>
</feature>
<comment type="caution">
    <text evidence="5">The sequence shown here is derived from an EMBL/GenBank/DDBJ whole genome shotgun (WGS) entry which is preliminary data.</text>
</comment>
<dbReference type="InterPro" id="IPR046349">
    <property type="entry name" value="C1-like_sf"/>
</dbReference>